<evidence type="ECO:0000256" key="3">
    <source>
        <dbReference type="ARBA" id="ARBA00022475"/>
    </source>
</evidence>
<organism evidence="12 13">
    <name type="scientific">Vogesella indigofera</name>
    <name type="common">Pseudomonas indigofera</name>
    <dbReference type="NCBI Taxonomy" id="45465"/>
    <lineage>
        <taxon>Bacteria</taxon>
        <taxon>Pseudomonadati</taxon>
        <taxon>Pseudomonadota</taxon>
        <taxon>Betaproteobacteria</taxon>
        <taxon>Neisseriales</taxon>
        <taxon>Chromobacteriaceae</taxon>
        <taxon>Vogesella</taxon>
    </lineage>
</organism>
<dbReference type="CDD" id="cd18565">
    <property type="entry name" value="ABC_6TM_exporter_like"/>
    <property type="match status" value="1"/>
</dbReference>
<name>A0A495BEP3_VOGIN</name>
<keyword evidence="8 9" id="KW-0472">Membrane</keyword>
<gene>
    <name evidence="12" type="ORF">C8E02_1969</name>
</gene>
<evidence type="ECO:0000256" key="2">
    <source>
        <dbReference type="ARBA" id="ARBA00022448"/>
    </source>
</evidence>
<dbReference type="GO" id="GO:0140359">
    <property type="term" value="F:ABC-type transporter activity"/>
    <property type="evidence" value="ECO:0007669"/>
    <property type="project" value="InterPro"/>
</dbReference>
<dbReference type="PROSITE" id="PS50893">
    <property type="entry name" value="ABC_TRANSPORTER_2"/>
    <property type="match status" value="1"/>
</dbReference>
<dbReference type="InterPro" id="IPR011527">
    <property type="entry name" value="ABC1_TM_dom"/>
</dbReference>
<dbReference type="InterPro" id="IPR036640">
    <property type="entry name" value="ABC1_TM_sf"/>
</dbReference>
<comment type="subcellular location">
    <subcellularLocation>
        <location evidence="1">Cell membrane</location>
        <topology evidence="1">Multi-pass membrane protein</topology>
    </subcellularLocation>
</comment>
<feature type="transmembrane region" description="Helical" evidence="9">
    <location>
        <begin position="169"/>
        <end position="187"/>
    </location>
</feature>
<evidence type="ECO:0000313" key="12">
    <source>
        <dbReference type="EMBL" id="RKQ58993.1"/>
    </source>
</evidence>
<dbReference type="GO" id="GO:0016887">
    <property type="term" value="F:ATP hydrolysis activity"/>
    <property type="evidence" value="ECO:0007669"/>
    <property type="project" value="InterPro"/>
</dbReference>
<dbReference type="Pfam" id="PF00005">
    <property type="entry name" value="ABC_tran"/>
    <property type="match status" value="1"/>
</dbReference>
<evidence type="ECO:0000256" key="5">
    <source>
        <dbReference type="ARBA" id="ARBA00022741"/>
    </source>
</evidence>
<evidence type="ECO:0000256" key="6">
    <source>
        <dbReference type="ARBA" id="ARBA00022840"/>
    </source>
</evidence>
<dbReference type="InterPro" id="IPR003593">
    <property type="entry name" value="AAA+_ATPase"/>
</dbReference>
<evidence type="ECO:0000259" key="10">
    <source>
        <dbReference type="PROSITE" id="PS50893"/>
    </source>
</evidence>
<feature type="transmembrane region" description="Helical" evidence="9">
    <location>
        <begin position="144"/>
        <end position="163"/>
    </location>
</feature>
<dbReference type="PANTHER" id="PTHR24221:SF601">
    <property type="entry name" value="ABC TRANSPORTER"/>
    <property type="match status" value="1"/>
</dbReference>
<dbReference type="GO" id="GO:0005886">
    <property type="term" value="C:plasma membrane"/>
    <property type="evidence" value="ECO:0007669"/>
    <property type="project" value="UniProtKB-SubCell"/>
</dbReference>
<evidence type="ECO:0000256" key="9">
    <source>
        <dbReference type="SAM" id="Phobius"/>
    </source>
</evidence>
<dbReference type="InterPro" id="IPR003439">
    <property type="entry name" value="ABC_transporter-like_ATP-bd"/>
</dbReference>
<evidence type="ECO:0000256" key="4">
    <source>
        <dbReference type="ARBA" id="ARBA00022692"/>
    </source>
</evidence>
<dbReference type="PROSITE" id="PS00211">
    <property type="entry name" value="ABC_TRANSPORTER_1"/>
    <property type="match status" value="1"/>
</dbReference>
<keyword evidence="5" id="KW-0547">Nucleotide-binding</keyword>
<dbReference type="PANTHER" id="PTHR24221">
    <property type="entry name" value="ATP-BINDING CASSETTE SUB-FAMILY B"/>
    <property type="match status" value="1"/>
</dbReference>
<comment type="caution">
    <text evidence="12">The sequence shown here is derived from an EMBL/GenBank/DDBJ whole genome shotgun (WGS) entry which is preliminary data.</text>
</comment>
<dbReference type="SUPFAM" id="SSF52540">
    <property type="entry name" value="P-loop containing nucleoside triphosphate hydrolases"/>
    <property type="match status" value="1"/>
</dbReference>
<dbReference type="Proteomes" id="UP000279384">
    <property type="component" value="Unassembled WGS sequence"/>
</dbReference>
<dbReference type="PROSITE" id="PS50929">
    <property type="entry name" value="ABC_TM1F"/>
    <property type="match status" value="1"/>
</dbReference>
<feature type="transmembrane region" description="Helical" evidence="9">
    <location>
        <begin position="66"/>
        <end position="87"/>
    </location>
</feature>
<evidence type="ECO:0000256" key="7">
    <source>
        <dbReference type="ARBA" id="ARBA00022989"/>
    </source>
</evidence>
<dbReference type="InterPro" id="IPR039421">
    <property type="entry name" value="Type_1_exporter"/>
</dbReference>
<dbReference type="AlphaFoldDB" id="A0A495BEP3"/>
<keyword evidence="7 9" id="KW-1133">Transmembrane helix</keyword>
<protein>
    <submittedName>
        <fullName evidence="12">ATP-binding cassette subfamily B protein</fullName>
    </submittedName>
</protein>
<accession>A0A495BEP3</accession>
<feature type="transmembrane region" description="Helical" evidence="9">
    <location>
        <begin position="20"/>
        <end position="46"/>
    </location>
</feature>
<dbReference type="Pfam" id="PF00664">
    <property type="entry name" value="ABC_membrane"/>
    <property type="match status" value="1"/>
</dbReference>
<keyword evidence="6 12" id="KW-0067">ATP-binding</keyword>
<dbReference type="InterPro" id="IPR017871">
    <property type="entry name" value="ABC_transporter-like_CS"/>
</dbReference>
<evidence type="ECO:0000313" key="13">
    <source>
        <dbReference type="Proteomes" id="UP000279384"/>
    </source>
</evidence>
<dbReference type="SMART" id="SM00382">
    <property type="entry name" value="AAA"/>
    <property type="match status" value="1"/>
</dbReference>
<dbReference type="FunFam" id="3.40.50.300:FF:000287">
    <property type="entry name" value="Multidrug ABC transporter ATP-binding protein"/>
    <property type="match status" value="1"/>
</dbReference>
<feature type="domain" description="ABC transmembrane type-1" evidence="11">
    <location>
        <begin position="20"/>
        <end position="312"/>
    </location>
</feature>
<keyword evidence="3" id="KW-1003">Cell membrane</keyword>
<reference evidence="12 13" key="1">
    <citation type="submission" date="2018-10" db="EMBL/GenBank/DDBJ databases">
        <title>Genomic Encyclopedia of Type Strains, Phase IV (KMG-IV): sequencing the most valuable type-strain genomes for metagenomic binning, comparative biology and taxonomic classification.</title>
        <authorList>
            <person name="Goeker M."/>
        </authorList>
    </citation>
    <scope>NUCLEOTIDE SEQUENCE [LARGE SCALE GENOMIC DNA]</scope>
    <source>
        <strain evidence="12 13">DSM 3303</strain>
    </source>
</reference>
<dbReference type="Gene3D" id="3.40.50.300">
    <property type="entry name" value="P-loop containing nucleotide triphosphate hydrolases"/>
    <property type="match status" value="1"/>
</dbReference>
<evidence type="ECO:0000259" key="11">
    <source>
        <dbReference type="PROSITE" id="PS50929"/>
    </source>
</evidence>
<dbReference type="InterPro" id="IPR027417">
    <property type="entry name" value="P-loop_NTPase"/>
</dbReference>
<dbReference type="GO" id="GO:0005524">
    <property type="term" value="F:ATP binding"/>
    <property type="evidence" value="ECO:0007669"/>
    <property type="project" value="UniProtKB-KW"/>
</dbReference>
<dbReference type="GO" id="GO:0034040">
    <property type="term" value="F:ATPase-coupled lipid transmembrane transporter activity"/>
    <property type="evidence" value="ECO:0007669"/>
    <property type="project" value="TreeGrafter"/>
</dbReference>
<evidence type="ECO:0000256" key="8">
    <source>
        <dbReference type="ARBA" id="ARBA00023136"/>
    </source>
</evidence>
<evidence type="ECO:0000256" key="1">
    <source>
        <dbReference type="ARBA" id="ARBA00004651"/>
    </source>
</evidence>
<dbReference type="EMBL" id="RBID01000014">
    <property type="protein sequence ID" value="RKQ58993.1"/>
    <property type="molecule type" value="Genomic_DNA"/>
</dbReference>
<dbReference type="RefSeq" id="WP_120810585.1">
    <property type="nucleotide sequence ID" value="NZ_RBID01000014.1"/>
</dbReference>
<proteinExistence type="predicted"/>
<dbReference type="Gene3D" id="1.20.1560.10">
    <property type="entry name" value="ABC transporter type 1, transmembrane domain"/>
    <property type="match status" value="1"/>
</dbReference>
<sequence length="590" mass="64829">MSSLSRLFQYARRYRRDVYLASCFSVVNKFFDILPEVLIGVAVDVVVNRDASFLAALGVTDAFTQLLWLGLLTVLIWGGESLFEYLYQLRWRNLAQNLQHDLRLDAYQHMQKLPLSYFEDKSTGKLMSVLNDDINQLERFLNGGANSIIQVLCSTVMVSAVFFYLAPTLAVIALAPIPLILYGTFWFQRRIAPRYAAVREAAAVISGRLNNNLLGVATIKAFTAEAFEAAHIRDASEHYRATNAAAIRLSSAIIPVIRMAILSGFVVTLVYGGHLALTGAIGVGSYSVLVFLTQRLLWPLTGLADIADLYQRSMTAVDRVLDILQAPLSIDYHGRALPHDSVSGQLSFSHLTFGYGDLTVLHDISLTIPPGRTVAFVGATGSGKSTLVKLLLRFYDAQHGEIRLDGQDIRQLALTDLRRAIGYVSQDVFLTDGSVAQNIAYGMPEVGRDAIVAAARAAEAHEFIDRLPLGYDTPIGERGQKLSGGQRQRLALARAILKDPKILILDEATSAVDNETEAAIQRSLDVVSRGRTTVVIAHRLSTVRHAHCIHVMEHGRLIESGTHDTLLAQDGSYAALWRLQTGERSADKVA</sequence>
<dbReference type="SUPFAM" id="SSF90123">
    <property type="entry name" value="ABC transporter transmembrane region"/>
    <property type="match status" value="1"/>
</dbReference>
<feature type="domain" description="ABC transporter" evidence="10">
    <location>
        <begin position="346"/>
        <end position="579"/>
    </location>
</feature>
<keyword evidence="2" id="KW-0813">Transport</keyword>
<keyword evidence="4 9" id="KW-0812">Transmembrane</keyword>